<feature type="non-terminal residue" evidence="2">
    <location>
        <position position="139"/>
    </location>
</feature>
<organism evidence="2 3">
    <name type="scientific">Gymnopilus junonius</name>
    <name type="common">Spectacular rustgill mushroom</name>
    <name type="synonym">Gymnopilus spectabilis subsp. junonius</name>
    <dbReference type="NCBI Taxonomy" id="109634"/>
    <lineage>
        <taxon>Eukaryota</taxon>
        <taxon>Fungi</taxon>
        <taxon>Dikarya</taxon>
        <taxon>Basidiomycota</taxon>
        <taxon>Agaricomycotina</taxon>
        <taxon>Agaricomycetes</taxon>
        <taxon>Agaricomycetidae</taxon>
        <taxon>Agaricales</taxon>
        <taxon>Agaricineae</taxon>
        <taxon>Hymenogastraceae</taxon>
        <taxon>Gymnopilus</taxon>
    </lineage>
</organism>
<keyword evidence="3" id="KW-1185">Reference proteome</keyword>
<reference evidence="2" key="1">
    <citation type="submission" date="2020-11" db="EMBL/GenBank/DDBJ databases">
        <authorList>
            <consortium name="DOE Joint Genome Institute"/>
            <person name="Ahrendt S."/>
            <person name="Riley R."/>
            <person name="Andreopoulos W."/>
            <person name="LaButti K."/>
            <person name="Pangilinan J."/>
            <person name="Ruiz-duenas F.J."/>
            <person name="Barrasa J.M."/>
            <person name="Sanchez-Garcia M."/>
            <person name="Camarero S."/>
            <person name="Miyauchi S."/>
            <person name="Serrano A."/>
            <person name="Linde D."/>
            <person name="Babiker R."/>
            <person name="Drula E."/>
            <person name="Ayuso-Fernandez I."/>
            <person name="Pacheco R."/>
            <person name="Padilla G."/>
            <person name="Ferreira P."/>
            <person name="Barriuso J."/>
            <person name="Kellner H."/>
            <person name="Castanera R."/>
            <person name="Alfaro M."/>
            <person name="Ramirez L."/>
            <person name="Pisabarro A.G."/>
            <person name="Kuo A."/>
            <person name="Tritt A."/>
            <person name="Lipzen A."/>
            <person name="He G."/>
            <person name="Yan M."/>
            <person name="Ng V."/>
            <person name="Cullen D."/>
            <person name="Martin F."/>
            <person name="Rosso M.-N."/>
            <person name="Henrissat B."/>
            <person name="Hibbett D."/>
            <person name="Martinez A.T."/>
            <person name="Grigoriev I.V."/>
        </authorList>
    </citation>
    <scope>NUCLEOTIDE SEQUENCE</scope>
    <source>
        <strain evidence="2">AH 44721</strain>
    </source>
</reference>
<evidence type="ECO:0000313" key="3">
    <source>
        <dbReference type="Proteomes" id="UP000724874"/>
    </source>
</evidence>
<gene>
    <name evidence="2" type="ORF">CPB84DRAFT_1619821</name>
</gene>
<evidence type="ECO:0000313" key="2">
    <source>
        <dbReference type="EMBL" id="KAF8867622.1"/>
    </source>
</evidence>
<feature type="region of interest" description="Disordered" evidence="1">
    <location>
        <begin position="32"/>
        <end position="53"/>
    </location>
</feature>
<dbReference type="Proteomes" id="UP000724874">
    <property type="component" value="Unassembled WGS sequence"/>
</dbReference>
<protein>
    <submittedName>
        <fullName evidence="2">Uncharacterized protein</fullName>
    </submittedName>
</protein>
<proteinExistence type="predicted"/>
<dbReference type="AlphaFoldDB" id="A0A9P5TEA8"/>
<dbReference type="EMBL" id="JADNYJ010001011">
    <property type="protein sequence ID" value="KAF8867622.1"/>
    <property type="molecule type" value="Genomic_DNA"/>
</dbReference>
<sequence>FDLLKAKSGMVLDEAAQALADLASDLELEEWAEQETAEVPNENGNDEPLDPWVDFHEGLSEEERTELDQTIQPVRSMLVKLHKIVFALKNSTTILLPIWYKTVKAHHLPQQMMPHDVATQWNSTFNMMDFALNYCPVID</sequence>
<feature type="non-terminal residue" evidence="2">
    <location>
        <position position="1"/>
    </location>
</feature>
<accession>A0A9P5TEA8</accession>
<comment type="caution">
    <text evidence="2">The sequence shown here is derived from an EMBL/GenBank/DDBJ whole genome shotgun (WGS) entry which is preliminary data.</text>
</comment>
<evidence type="ECO:0000256" key="1">
    <source>
        <dbReference type="SAM" id="MobiDB-lite"/>
    </source>
</evidence>
<name>A0A9P5TEA8_GYMJU</name>
<dbReference type="OrthoDB" id="3252425at2759"/>